<reference evidence="1 2" key="1">
    <citation type="submission" date="2018-04" db="EMBL/GenBank/DDBJ databases">
        <authorList>
            <person name="Zhang X."/>
            <person name="Yuan J."/>
            <person name="Li F."/>
            <person name="Xiang J."/>
        </authorList>
    </citation>
    <scope>NUCLEOTIDE SEQUENCE [LARGE SCALE GENOMIC DNA]</scope>
    <source>
        <tissue evidence="1">Muscle</tissue>
    </source>
</reference>
<sequence length="146" mass="15840">MVSYGYFGDLLQSSERWRKLGPSRYIVSGLLQVIRNRSYEGQVRVRYPATPLAQPDDATPCSQHCGVCSKASRAAPLPGEWHQFSGRWSVLTSAVASCSCRLTPHGVSPSAHLGDGCADLILVAGGSRFRILSYLYRTSCTGNSSL</sequence>
<evidence type="ECO:0000313" key="2">
    <source>
        <dbReference type="Proteomes" id="UP000283509"/>
    </source>
</evidence>
<dbReference type="EMBL" id="QCYY01001430">
    <property type="protein sequence ID" value="ROT78107.1"/>
    <property type="molecule type" value="Genomic_DNA"/>
</dbReference>
<dbReference type="AlphaFoldDB" id="A0A3R7MBB5"/>
<dbReference type="Gene3D" id="2.60.200.40">
    <property type="match status" value="1"/>
</dbReference>
<dbReference type="GO" id="GO:0016020">
    <property type="term" value="C:membrane"/>
    <property type="evidence" value="ECO:0007669"/>
    <property type="project" value="GOC"/>
</dbReference>
<keyword evidence="2" id="KW-1185">Reference proteome</keyword>
<dbReference type="InterPro" id="IPR050187">
    <property type="entry name" value="Lipid_Phosphate_FormReg"/>
</dbReference>
<reference evidence="1 2" key="2">
    <citation type="submission" date="2019-01" db="EMBL/GenBank/DDBJ databases">
        <title>The decoding of complex shrimp genome reveals the adaptation for benthos swimmer, frequently molting mechanism and breeding impact on genome.</title>
        <authorList>
            <person name="Sun Y."/>
            <person name="Gao Y."/>
            <person name="Yu Y."/>
        </authorList>
    </citation>
    <scope>NUCLEOTIDE SEQUENCE [LARGE SCALE GENOMIC DNA]</scope>
    <source>
        <tissue evidence="1">Muscle</tissue>
    </source>
</reference>
<dbReference type="GO" id="GO:0001729">
    <property type="term" value="F:ceramide kinase activity"/>
    <property type="evidence" value="ECO:0007669"/>
    <property type="project" value="TreeGrafter"/>
</dbReference>
<dbReference type="PANTHER" id="PTHR12358">
    <property type="entry name" value="SPHINGOSINE KINASE"/>
    <property type="match status" value="1"/>
</dbReference>
<dbReference type="PANTHER" id="PTHR12358:SF111">
    <property type="entry name" value="CERAMIDE KINASE, ISOFORM A"/>
    <property type="match status" value="1"/>
</dbReference>
<gene>
    <name evidence="1" type="ORF">C7M84_003195</name>
</gene>
<name>A0A3R7MBB5_PENVA</name>
<evidence type="ECO:0000313" key="1">
    <source>
        <dbReference type="EMBL" id="ROT78107.1"/>
    </source>
</evidence>
<keyword evidence="1" id="KW-0418">Kinase</keyword>
<proteinExistence type="predicted"/>
<dbReference type="OrthoDB" id="530923at2759"/>
<protein>
    <submittedName>
        <fullName evidence="1">Putative ceramide kinase-like</fullName>
    </submittedName>
</protein>
<organism evidence="1 2">
    <name type="scientific">Penaeus vannamei</name>
    <name type="common">Whiteleg shrimp</name>
    <name type="synonym">Litopenaeus vannamei</name>
    <dbReference type="NCBI Taxonomy" id="6689"/>
    <lineage>
        <taxon>Eukaryota</taxon>
        <taxon>Metazoa</taxon>
        <taxon>Ecdysozoa</taxon>
        <taxon>Arthropoda</taxon>
        <taxon>Crustacea</taxon>
        <taxon>Multicrustacea</taxon>
        <taxon>Malacostraca</taxon>
        <taxon>Eumalacostraca</taxon>
        <taxon>Eucarida</taxon>
        <taxon>Decapoda</taxon>
        <taxon>Dendrobranchiata</taxon>
        <taxon>Penaeoidea</taxon>
        <taxon>Penaeidae</taxon>
        <taxon>Penaeus</taxon>
    </lineage>
</organism>
<dbReference type="InterPro" id="IPR016064">
    <property type="entry name" value="NAD/diacylglycerol_kinase_sf"/>
</dbReference>
<dbReference type="Proteomes" id="UP000283509">
    <property type="component" value="Unassembled WGS sequence"/>
</dbReference>
<comment type="caution">
    <text evidence="1">The sequence shown here is derived from an EMBL/GenBank/DDBJ whole genome shotgun (WGS) entry which is preliminary data.</text>
</comment>
<dbReference type="GO" id="GO:0006672">
    <property type="term" value="P:ceramide metabolic process"/>
    <property type="evidence" value="ECO:0007669"/>
    <property type="project" value="TreeGrafter"/>
</dbReference>
<accession>A0A3R7MBB5</accession>
<dbReference type="STRING" id="6689.A0A3R7MBB5"/>
<keyword evidence="1" id="KW-0808">Transferase</keyword>
<dbReference type="SUPFAM" id="SSF111331">
    <property type="entry name" value="NAD kinase/diacylglycerol kinase-like"/>
    <property type="match status" value="1"/>
</dbReference>